<protein>
    <submittedName>
        <fullName evidence="1">Uncharacterized protein</fullName>
    </submittedName>
</protein>
<evidence type="ECO:0000313" key="2">
    <source>
        <dbReference type="Proteomes" id="UP000230551"/>
    </source>
</evidence>
<evidence type="ECO:0000313" key="1">
    <source>
        <dbReference type="EMBL" id="PIB77689.1"/>
    </source>
</evidence>
<organism evidence="1 2">
    <name type="scientific">Mycolicibacterium brumae</name>
    <dbReference type="NCBI Taxonomy" id="85968"/>
    <lineage>
        <taxon>Bacteria</taxon>
        <taxon>Bacillati</taxon>
        <taxon>Actinomycetota</taxon>
        <taxon>Actinomycetes</taxon>
        <taxon>Mycobacteriales</taxon>
        <taxon>Mycobacteriaceae</taxon>
        <taxon>Mycolicibacterium</taxon>
    </lineage>
</organism>
<gene>
    <name evidence="1" type="ORF">CQY22_001750</name>
</gene>
<dbReference type="EMBL" id="PDCN02000001">
    <property type="protein sequence ID" value="PIB77689.1"/>
    <property type="molecule type" value="Genomic_DNA"/>
</dbReference>
<dbReference type="AlphaFoldDB" id="A0A2G5PHA5"/>
<reference evidence="1 2" key="1">
    <citation type="journal article" date="2017" name="Infect. Genet. Evol.">
        <title>The new phylogeny of the genus Mycobacterium: The old and the news.</title>
        <authorList>
            <person name="Tortoli E."/>
            <person name="Fedrizzi T."/>
            <person name="Meehan C.J."/>
            <person name="Trovato A."/>
            <person name="Grottola A."/>
            <person name="Giacobazzi E."/>
            <person name="Serpini G.F."/>
            <person name="Tagliazucchi S."/>
            <person name="Fabio A."/>
            <person name="Bettua C."/>
            <person name="Bertorelli R."/>
            <person name="Frascaro F."/>
            <person name="De Sanctis V."/>
            <person name="Pecorari M."/>
            <person name="Jousson O."/>
            <person name="Segata N."/>
            <person name="Cirillo D.M."/>
        </authorList>
    </citation>
    <scope>NUCLEOTIDE SEQUENCE [LARGE SCALE GENOMIC DNA]</scope>
    <source>
        <strain evidence="1 2">CIP1034565</strain>
    </source>
</reference>
<sequence length="218" mass="24114">MGPLTMLRDEWLIRSMMKRVGDLPESMFLPMLRLLAPDRDAVDAGWAQVIGTRQRHRRWESPSKAWERHYGQFVRELEFTATGLRAELGLEATTELISDAVAARLNRWLRVMMPMFGSVKLVPDAIYSPVMDAGVAFATFLVGPIHAAGEEPDGTLLYEIPECAMHTVAGTGSAQENSCLMGCKASCEKVFHAGGPMPLEFDPHLPGLSCTLRVRKAT</sequence>
<dbReference type="STRING" id="85968.GCA_900073015_01497"/>
<dbReference type="Proteomes" id="UP000230551">
    <property type="component" value="Unassembled WGS sequence"/>
</dbReference>
<comment type="caution">
    <text evidence="1">The sequence shown here is derived from an EMBL/GenBank/DDBJ whole genome shotgun (WGS) entry which is preliminary data.</text>
</comment>
<name>A0A2G5PHA5_9MYCO</name>
<proteinExistence type="predicted"/>
<keyword evidence="2" id="KW-1185">Reference proteome</keyword>
<accession>A0A2G5PHA5</accession>